<evidence type="ECO:0000313" key="7">
    <source>
        <dbReference type="Proteomes" id="UP000625527"/>
    </source>
</evidence>
<dbReference type="Gene3D" id="1.10.357.10">
    <property type="entry name" value="Tetracycline Repressor, domain 2"/>
    <property type="match status" value="1"/>
</dbReference>
<feature type="domain" description="HTH tetR-type" evidence="5">
    <location>
        <begin position="9"/>
        <end position="69"/>
    </location>
</feature>
<dbReference type="RefSeq" id="WP_192865140.1">
    <property type="nucleotide sequence ID" value="NZ_JADAQT010000110.1"/>
</dbReference>
<dbReference type="InterPro" id="IPR036271">
    <property type="entry name" value="Tet_transcr_reg_TetR-rel_C_sf"/>
</dbReference>
<dbReference type="InterPro" id="IPR050109">
    <property type="entry name" value="HTH-type_TetR-like_transc_reg"/>
</dbReference>
<dbReference type="PROSITE" id="PS50977">
    <property type="entry name" value="HTH_TETR_2"/>
    <property type="match status" value="1"/>
</dbReference>
<protein>
    <submittedName>
        <fullName evidence="6">Helix-turn-helix transcriptional regulator</fullName>
    </submittedName>
</protein>
<dbReference type="Gene3D" id="1.10.10.60">
    <property type="entry name" value="Homeodomain-like"/>
    <property type="match status" value="1"/>
</dbReference>
<dbReference type="PRINTS" id="PR00455">
    <property type="entry name" value="HTHTETR"/>
</dbReference>
<accession>A0ABR9N4H8</accession>
<dbReference type="InterPro" id="IPR025996">
    <property type="entry name" value="MT1864/Rv1816-like_C"/>
</dbReference>
<keyword evidence="7" id="KW-1185">Reference proteome</keyword>
<dbReference type="Pfam" id="PF13305">
    <property type="entry name" value="TetR_C_33"/>
    <property type="match status" value="1"/>
</dbReference>
<comment type="caution">
    <text evidence="6">The sequence shown here is derived from an EMBL/GenBank/DDBJ whole genome shotgun (WGS) entry which is preliminary data.</text>
</comment>
<name>A0ABR9N4H8_9MICO</name>
<reference evidence="6 7" key="1">
    <citation type="submission" date="2020-10" db="EMBL/GenBank/DDBJ databases">
        <title>Myceligenerans pegani sp. nov., an endophytic actinomycete isolated from Peganum harmala L. in Xinjiang, China.</title>
        <authorList>
            <person name="Xin L."/>
        </authorList>
    </citation>
    <scope>NUCLEOTIDE SEQUENCE [LARGE SCALE GENOMIC DNA]</scope>
    <source>
        <strain evidence="6 7">TRM65318</strain>
    </source>
</reference>
<dbReference type="InterPro" id="IPR001647">
    <property type="entry name" value="HTH_TetR"/>
</dbReference>
<evidence type="ECO:0000313" key="6">
    <source>
        <dbReference type="EMBL" id="MBE1878582.1"/>
    </source>
</evidence>
<feature type="DNA-binding region" description="H-T-H motif" evidence="4">
    <location>
        <begin position="32"/>
        <end position="51"/>
    </location>
</feature>
<evidence type="ECO:0000256" key="2">
    <source>
        <dbReference type="ARBA" id="ARBA00023125"/>
    </source>
</evidence>
<evidence type="ECO:0000256" key="4">
    <source>
        <dbReference type="PROSITE-ProRule" id="PRU00335"/>
    </source>
</evidence>
<gene>
    <name evidence="6" type="ORF">IHE71_23085</name>
</gene>
<dbReference type="SUPFAM" id="SSF46689">
    <property type="entry name" value="Homeodomain-like"/>
    <property type="match status" value="1"/>
</dbReference>
<organism evidence="6 7">
    <name type="scientific">Myceligenerans pegani</name>
    <dbReference type="NCBI Taxonomy" id="2776917"/>
    <lineage>
        <taxon>Bacteria</taxon>
        <taxon>Bacillati</taxon>
        <taxon>Actinomycetota</taxon>
        <taxon>Actinomycetes</taxon>
        <taxon>Micrococcales</taxon>
        <taxon>Promicromonosporaceae</taxon>
        <taxon>Myceligenerans</taxon>
    </lineage>
</organism>
<keyword evidence="2 4" id="KW-0238">DNA-binding</keyword>
<dbReference type="SUPFAM" id="SSF48498">
    <property type="entry name" value="Tetracyclin repressor-like, C-terminal domain"/>
    <property type="match status" value="1"/>
</dbReference>
<dbReference type="PANTHER" id="PTHR30055:SF234">
    <property type="entry name" value="HTH-TYPE TRANSCRIPTIONAL REGULATOR BETI"/>
    <property type="match status" value="1"/>
</dbReference>
<evidence type="ECO:0000259" key="5">
    <source>
        <dbReference type="PROSITE" id="PS50977"/>
    </source>
</evidence>
<proteinExistence type="predicted"/>
<dbReference type="InterPro" id="IPR009057">
    <property type="entry name" value="Homeodomain-like_sf"/>
</dbReference>
<evidence type="ECO:0000256" key="1">
    <source>
        <dbReference type="ARBA" id="ARBA00023015"/>
    </source>
</evidence>
<evidence type="ECO:0000256" key="3">
    <source>
        <dbReference type="ARBA" id="ARBA00023163"/>
    </source>
</evidence>
<keyword evidence="3" id="KW-0804">Transcription</keyword>
<sequence length="202" mass="21448">MVTRAETAAATRRALVRAASELLDEGGTDAVTLRAVGARAGVSRGAPYGHFENKERLLARLTVDAWNSLADEVERLRAVPGRPGSRLERAVLALVGISRRRPHLYALMFSTPADTPEAAAAARRLERAFLAIVADVVGEADSLRYGALLMSSAHGIAGLERTGHLAEEKWRISGDQLVSMLIDGIVRSGARNTGSARGMAPG</sequence>
<dbReference type="Pfam" id="PF00440">
    <property type="entry name" value="TetR_N"/>
    <property type="match status" value="1"/>
</dbReference>
<dbReference type="PANTHER" id="PTHR30055">
    <property type="entry name" value="HTH-TYPE TRANSCRIPTIONAL REGULATOR RUTR"/>
    <property type="match status" value="1"/>
</dbReference>
<dbReference type="Proteomes" id="UP000625527">
    <property type="component" value="Unassembled WGS sequence"/>
</dbReference>
<keyword evidence="1" id="KW-0805">Transcription regulation</keyword>
<dbReference type="EMBL" id="JADAQT010000110">
    <property type="protein sequence ID" value="MBE1878582.1"/>
    <property type="molecule type" value="Genomic_DNA"/>
</dbReference>